<comment type="catalytic activity">
    <reaction evidence="1">
        <text>citrate = oxaloacetate + acetate</text>
        <dbReference type="Rhea" id="RHEA:10760"/>
        <dbReference type="ChEBI" id="CHEBI:16452"/>
        <dbReference type="ChEBI" id="CHEBI:16947"/>
        <dbReference type="ChEBI" id="CHEBI:30089"/>
        <dbReference type="EC" id="4.1.3.6"/>
    </reaction>
</comment>
<dbReference type="EC" id="4.1.3.6" evidence="1"/>
<evidence type="ECO:0000256" key="1">
    <source>
        <dbReference type="PIRNR" id="PIRNR009451"/>
    </source>
</evidence>
<evidence type="ECO:0000313" key="3">
    <source>
        <dbReference type="Proteomes" id="UP000192738"/>
    </source>
</evidence>
<proteinExistence type="predicted"/>
<dbReference type="GO" id="GO:0009346">
    <property type="term" value="C:ATP-independent citrate lyase complex"/>
    <property type="evidence" value="ECO:0007669"/>
    <property type="project" value="UniProtKB-UniRule"/>
</dbReference>
<dbReference type="PANTHER" id="PTHR40596">
    <property type="entry name" value="CITRATE LYASE ALPHA CHAIN"/>
    <property type="match status" value="1"/>
</dbReference>
<dbReference type="Proteomes" id="UP000192738">
    <property type="component" value="Unassembled WGS sequence"/>
</dbReference>
<name>A0A1W2DTG8_9FIRM</name>
<keyword evidence="3" id="KW-1185">Reference proteome</keyword>
<dbReference type="PIRSF" id="PIRSF009451">
    <property type="entry name" value="Citrt_lyas_alpha"/>
    <property type="match status" value="1"/>
</dbReference>
<keyword evidence="1 2" id="KW-0456">Lyase</keyword>
<dbReference type="GO" id="GO:0008815">
    <property type="term" value="F:citrate (pro-3S)-lyase activity"/>
    <property type="evidence" value="ECO:0007669"/>
    <property type="project" value="UniProtKB-UniRule"/>
</dbReference>
<dbReference type="GO" id="GO:0005737">
    <property type="term" value="C:cytoplasm"/>
    <property type="evidence" value="ECO:0007669"/>
    <property type="project" value="UniProtKB-SubCell"/>
</dbReference>
<dbReference type="Pfam" id="PF04223">
    <property type="entry name" value="CitF"/>
    <property type="match status" value="1"/>
</dbReference>
<dbReference type="InterPro" id="IPR006472">
    <property type="entry name" value="Citrate_lyase_asu"/>
</dbReference>
<organism evidence="2 3">
    <name type="scientific">Sporomusa malonica</name>
    <dbReference type="NCBI Taxonomy" id="112901"/>
    <lineage>
        <taxon>Bacteria</taxon>
        <taxon>Bacillati</taxon>
        <taxon>Bacillota</taxon>
        <taxon>Negativicutes</taxon>
        <taxon>Selenomonadales</taxon>
        <taxon>Sporomusaceae</taxon>
        <taxon>Sporomusa</taxon>
    </lineage>
</organism>
<sequence>MNQLTNAIGRNLPESIEGYGKVRPFTGAFATVPDMQRQAPKVKRILPNEQKLVEDIETVFKRIPVTDGMTLSFHHHLRNGDGVVNMVLAVAAKLGLKNLTVALSSVFPVHAPIVEHVKSGVVAGLDTNYMSGPVAQAVSHGVFPRPVVLRTHGGRARAIECGQLKIDVAFIAAPAADDYGNINGVEGPAACGSLGYAIPDAQYANHVVAITDHLMPYPLSPISIPQTRVDYVVKVDCIGDPKGIVSGTTKITRDPVGLKIAETTAKVIKAAGLIKDGFSFQTGAGGASLAAAYYVRQMMEESGVTGSFALGGITGYMVEMLESGLFRKLIDVQGFDLDAVRSLAANPNHLEVGADFYASPFNLGAAVNKLDAVVLGATEIDTGFNINVVTGSDGVVMGGSGGHSDAAAGAKVTIVVANLLRGRLPIIMDKVLTATTPGETVDVLVTERGVAVNPRRTDLYEKLKAAGLPLKTVEELKALAEKMAGVPENVITQDKVVAVVEYRDGTVIDVVRQVGK</sequence>
<dbReference type="AlphaFoldDB" id="A0A1W2DTG8"/>
<accession>A0A1W2DTG8</accession>
<dbReference type="SUPFAM" id="SSF100950">
    <property type="entry name" value="NagB/RpiA/CoA transferase-like"/>
    <property type="match status" value="2"/>
</dbReference>
<dbReference type="RefSeq" id="WP_084577298.1">
    <property type="nucleotide sequence ID" value="NZ_CP155572.1"/>
</dbReference>
<dbReference type="OrthoDB" id="9767643at2"/>
<dbReference type="GO" id="GO:0006084">
    <property type="term" value="P:acetyl-CoA metabolic process"/>
    <property type="evidence" value="ECO:0007669"/>
    <property type="project" value="UniProtKB-UniRule"/>
</dbReference>
<dbReference type="EMBL" id="FWXI01000018">
    <property type="protein sequence ID" value="SMD00731.1"/>
    <property type="molecule type" value="Genomic_DNA"/>
</dbReference>
<comment type="catalytic activity">
    <reaction evidence="1">
        <text>citrate + acetyl-CoA = (3S)-citryl-CoA + acetate</text>
        <dbReference type="Rhea" id="RHEA:19405"/>
        <dbReference type="ChEBI" id="CHEBI:16947"/>
        <dbReference type="ChEBI" id="CHEBI:30089"/>
        <dbReference type="ChEBI" id="CHEBI:57288"/>
        <dbReference type="ChEBI" id="CHEBI:57321"/>
        <dbReference type="EC" id="2.8.3.10"/>
    </reaction>
</comment>
<gene>
    <name evidence="2" type="ORF">SAMN04488500_11824</name>
</gene>
<dbReference type="PANTHER" id="PTHR40596:SF1">
    <property type="entry name" value="CITRATE LYASE ALPHA CHAIN"/>
    <property type="match status" value="1"/>
</dbReference>
<protein>
    <recommendedName>
        <fullName evidence="1">Citrate lyase alpha chain</fullName>
        <shortName evidence="1">Citrase alpha chain</shortName>
        <ecNumber evidence="1">2.8.3.10</ecNumber>
        <ecNumber evidence="1">4.1.3.6</ecNumber>
    </recommendedName>
    <alternativeName>
        <fullName evidence="1">Citrate (pro-3S)-lyase alpha chain</fullName>
    </alternativeName>
    <alternativeName>
        <fullName evidence="1">Citrate CoA-transferase subunit</fullName>
    </alternativeName>
</protein>
<dbReference type="GO" id="GO:0008814">
    <property type="term" value="F:citrate CoA-transferase activity"/>
    <property type="evidence" value="ECO:0007669"/>
    <property type="project" value="UniProtKB-UniRule"/>
</dbReference>
<dbReference type="Gene3D" id="3.40.1080.10">
    <property type="entry name" value="Glutaconate Coenzyme A-transferase"/>
    <property type="match status" value="2"/>
</dbReference>
<dbReference type="EC" id="2.8.3.10" evidence="1"/>
<reference evidence="2 3" key="1">
    <citation type="submission" date="2017-04" db="EMBL/GenBank/DDBJ databases">
        <authorList>
            <person name="Afonso C.L."/>
            <person name="Miller P.J."/>
            <person name="Scott M.A."/>
            <person name="Spackman E."/>
            <person name="Goraichik I."/>
            <person name="Dimitrov K.M."/>
            <person name="Suarez D.L."/>
            <person name="Swayne D.E."/>
        </authorList>
    </citation>
    <scope>NUCLEOTIDE SEQUENCE [LARGE SCALE GENOMIC DNA]</scope>
    <source>
        <strain evidence="2 3">DSM 5090</strain>
    </source>
</reference>
<dbReference type="STRING" id="112901.SAMN04488500_11824"/>
<dbReference type="InterPro" id="IPR037171">
    <property type="entry name" value="NagB/RpiA_transferase-like"/>
</dbReference>
<keyword evidence="1" id="KW-0963">Cytoplasm</keyword>
<evidence type="ECO:0000313" key="2">
    <source>
        <dbReference type="EMBL" id="SMD00731.1"/>
    </source>
</evidence>
<comment type="subcellular location">
    <subcellularLocation>
        <location evidence="1">Cytoplasm</location>
    </subcellularLocation>
</comment>
<dbReference type="NCBIfam" id="TIGR01584">
    <property type="entry name" value="citF"/>
    <property type="match status" value="1"/>
</dbReference>
<keyword evidence="1 2" id="KW-0808">Transferase</keyword>